<feature type="transmembrane region" description="Helical" evidence="1">
    <location>
        <begin position="86"/>
        <end position="108"/>
    </location>
</feature>
<organism evidence="2 3">
    <name type="scientific">Stachybotrys chartarum (strain CBS 109288 / IBT 7711)</name>
    <name type="common">Toxic black mold</name>
    <name type="synonym">Stilbospora chartarum</name>
    <dbReference type="NCBI Taxonomy" id="1280523"/>
    <lineage>
        <taxon>Eukaryota</taxon>
        <taxon>Fungi</taxon>
        <taxon>Dikarya</taxon>
        <taxon>Ascomycota</taxon>
        <taxon>Pezizomycotina</taxon>
        <taxon>Sordariomycetes</taxon>
        <taxon>Hypocreomycetidae</taxon>
        <taxon>Hypocreales</taxon>
        <taxon>Stachybotryaceae</taxon>
        <taxon>Stachybotrys</taxon>
    </lineage>
</organism>
<protein>
    <submittedName>
        <fullName evidence="2">Uncharacterized protein</fullName>
    </submittedName>
</protein>
<dbReference type="Proteomes" id="UP000028045">
    <property type="component" value="Unassembled WGS sequence"/>
</dbReference>
<evidence type="ECO:0000313" key="3">
    <source>
        <dbReference type="Proteomes" id="UP000028045"/>
    </source>
</evidence>
<gene>
    <name evidence="2" type="ORF">S7711_10391</name>
</gene>
<reference evidence="2 3" key="1">
    <citation type="journal article" date="2014" name="BMC Genomics">
        <title>Comparative genome sequencing reveals chemotype-specific gene clusters in the toxigenic black mold Stachybotrys.</title>
        <authorList>
            <person name="Semeiks J."/>
            <person name="Borek D."/>
            <person name="Otwinowski Z."/>
            <person name="Grishin N.V."/>
        </authorList>
    </citation>
    <scope>NUCLEOTIDE SEQUENCE [LARGE SCALE GENOMIC DNA]</scope>
    <source>
        <strain evidence="3">CBS 109288 / IBT 7711</strain>
    </source>
</reference>
<dbReference type="HOGENOM" id="CLU_1595639_0_0_1"/>
<proteinExistence type="predicted"/>
<evidence type="ECO:0000313" key="2">
    <source>
        <dbReference type="EMBL" id="KEY70994.1"/>
    </source>
</evidence>
<accession>A0A084B0B5</accession>
<evidence type="ECO:0000256" key="1">
    <source>
        <dbReference type="SAM" id="Phobius"/>
    </source>
</evidence>
<keyword evidence="3" id="KW-1185">Reference proteome</keyword>
<name>A0A084B0B5_STACB</name>
<keyword evidence="1" id="KW-0812">Transmembrane</keyword>
<feature type="transmembrane region" description="Helical" evidence="1">
    <location>
        <begin position="138"/>
        <end position="159"/>
    </location>
</feature>
<dbReference type="AlphaFoldDB" id="A0A084B0B5"/>
<keyword evidence="1" id="KW-1133">Transmembrane helix</keyword>
<keyword evidence="1" id="KW-0472">Membrane</keyword>
<dbReference type="EMBL" id="KL648402">
    <property type="protein sequence ID" value="KEY70994.1"/>
    <property type="molecule type" value="Genomic_DNA"/>
</dbReference>
<sequence>MDDSKRNYSVDPDVHNTITSLTHARRRNPIPCSCVRTAGTIGDIAPSEGIDSVDGPSDGGYEVRLSADGSKATPAMRNEYLDPMEWTSLMTVFSPAVALIFILTAKLYTADESDSHSKFLGVTAPSFHPRTSTSEKHVSQSTMLFGYYIAVPAPLAAVFKRESETRQ</sequence>